<accession>T0FD14</accession>
<proteinExistence type="predicted"/>
<keyword evidence="2" id="KW-1185">Reference proteome</keyword>
<dbReference type="AlphaFoldDB" id="T0FD14"/>
<organism evidence="1 2">
    <name type="scientific">Leptospira broomii serovar Hurstbridge str. 5399</name>
    <dbReference type="NCBI Taxonomy" id="1049789"/>
    <lineage>
        <taxon>Bacteria</taxon>
        <taxon>Pseudomonadati</taxon>
        <taxon>Spirochaetota</taxon>
        <taxon>Spirochaetia</taxon>
        <taxon>Leptospirales</taxon>
        <taxon>Leptospiraceae</taxon>
        <taxon>Leptospira</taxon>
    </lineage>
</organism>
<dbReference type="Proteomes" id="UP000015454">
    <property type="component" value="Unassembled WGS sequence"/>
</dbReference>
<name>T0FD14_9LEPT</name>
<protein>
    <submittedName>
        <fullName evidence="1">PF11697 family protein</fullName>
    </submittedName>
</protein>
<reference evidence="1" key="1">
    <citation type="submission" date="2013-05" db="EMBL/GenBank/DDBJ databases">
        <authorList>
            <person name="Harkins D.M."/>
            <person name="Durkin A.S."/>
            <person name="Brinkac L.M."/>
            <person name="Haft D.H."/>
            <person name="Selengut J.D."/>
            <person name="Sanka R."/>
            <person name="DePew J."/>
            <person name="Purushe J."/>
            <person name="Hartskeerl R.A."/>
            <person name="Ahmed A."/>
            <person name="van der Linden H."/>
            <person name="Goris M.G.A."/>
            <person name="Vinetz J.M."/>
            <person name="Sutton G.G."/>
            <person name="Nierman W.C."/>
            <person name="Fouts D.E."/>
        </authorList>
    </citation>
    <scope>NUCLEOTIDE SEQUENCE [LARGE SCALE GENOMIC DNA]</scope>
    <source>
        <strain evidence="1">5399</strain>
    </source>
</reference>
<gene>
    <name evidence="1" type="ORF">LEP1GSC050_3153</name>
</gene>
<sequence>MIDKDFLLKVYSETEYILYDFPIIIGVNLINSDLDLLLTKKGVSSWAFLTAWNPGSRIFSSEENRRRNQSLKNKLSDYTLLDGAGKRGDWLEESFLVLGLSSNAALELAEDYEQNAVLVGSVGQTSSLLLTTRFR</sequence>
<dbReference type="InterPro" id="IPR021710">
    <property type="entry name" value="DUF3293"/>
</dbReference>
<dbReference type="EMBL" id="AHMO02000008">
    <property type="protein sequence ID" value="EQA45761.1"/>
    <property type="molecule type" value="Genomic_DNA"/>
</dbReference>
<evidence type="ECO:0000313" key="2">
    <source>
        <dbReference type="Proteomes" id="UP000015454"/>
    </source>
</evidence>
<dbReference type="RefSeq" id="WP_010571310.1">
    <property type="nucleotide sequence ID" value="NZ_AHMO02000008.1"/>
</dbReference>
<evidence type="ECO:0000313" key="1">
    <source>
        <dbReference type="EMBL" id="EQA45761.1"/>
    </source>
</evidence>
<dbReference type="STRING" id="1049789.LEP1GSC050_3153"/>
<dbReference type="OrthoDB" id="5509642at2"/>
<comment type="caution">
    <text evidence="1">The sequence shown here is derived from an EMBL/GenBank/DDBJ whole genome shotgun (WGS) entry which is preliminary data.</text>
</comment>
<dbReference type="Pfam" id="PF11697">
    <property type="entry name" value="DUF3293"/>
    <property type="match status" value="1"/>
</dbReference>